<gene>
    <name evidence="1" type="ORF">MNBD_IGNAVI01-170</name>
</gene>
<protein>
    <submittedName>
        <fullName evidence="1">Uncharacterized protein</fullName>
    </submittedName>
</protein>
<dbReference type="AlphaFoldDB" id="A0A3B1D377"/>
<dbReference type="InterPro" id="IPR038390">
    <property type="entry name" value="Metal_Tscrpt_repr_sf"/>
</dbReference>
<evidence type="ECO:0000313" key="1">
    <source>
        <dbReference type="EMBL" id="VAX29450.1"/>
    </source>
</evidence>
<dbReference type="GO" id="GO:0006355">
    <property type="term" value="P:regulation of DNA-templated transcription"/>
    <property type="evidence" value="ECO:0007669"/>
    <property type="project" value="InterPro"/>
</dbReference>
<dbReference type="InterPro" id="IPR003735">
    <property type="entry name" value="Metal_Tscrpt_repr"/>
</dbReference>
<proteinExistence type="predicted"/>
<organism evidence="1">
    <name type="scientific">hydrothermal vent metagenome</name>
    <dbReference type="NCBI Taxonomy" id="652676"/>
    <lineage>
        <taxon>unclassified sequences</taxon>
        <taxon>metagenomes</taxon>
        <taxon>ecological metagenomes</taxon>
    </lineage>
</organism>
<sequence length="113" mass="13210">MLSAKEKREISKQLNAMTGQIKAIQDMIENNRETRDIYIQFKAVEGIMNKALYTVLDNLFRKKLASTIVKVIDDCYDEECPHCKQVGEIKDQFSEMAMRDVIKYLDELENCLR</sequence>
<dbReference type="GO" id="GO:0046872">
    <property type="term" value="F:metal ion binding"/>
    <property type="evidence" value="ECO:0007669"/>
    <property type="project" value="InterPro"/>
</dbReference>
<name>A0A3B1D377_9ZZZZ</name>
<dbReference type="Gene3D" id="1.20.58.1000">
    <property type="entry name" value="Metal-sensitive repressor, helix protomer"/>
    <property type="match status" value="1"/>
</dbReference>
<dbReference type="GO" id="GO:0003677">
    <property type="term" value="F:DNA binding"/>
    <property type="evidence" value="ECO:0007669"/>
    <property type="project" value="InterPro"/>
</dbReference>
<dbReference type="Pfam" id="PF02583">
    <property type="entry name" value="Trns_repr_metal"/>
    <property type="match status" value="1"/>
</dbReference>
<accession>A0A3B1D377</accession>
<reference evidence="1" key="1">
    <citation type="submission" date="2018-06" db="EMBL/GenBank/DDBJ databases">
        <authorList>
            <person name="Zhirakovskaya E."/>
        </authorList>
    </citation>
    <scope>NUCLEOTIDE SEQUENCE</scope>
</reference>
<dbReference type="EMBL" id="UOGD01000450">
    <property type="protein sequence ID" value="VAX29450.1"/>
    <property type="molecule type" value="Genomic_DNA"/>
</dbReference>